<dbReference type="PROSITE" id="PS51257">
    <property type="entry name" value="PROKAR_LIPOPROTEIN"/>
    <property type="match status" value="1"/>
</dbReference>
<evidence type="ECO:0000256" key="2">
    <source>
        <dbReference type="SAM" id="SignalP"/>
    </source>
</evidence>
<evidence type="ECO:0000256" key="1">
    <source>
        <dbReference type="SAM" id="MobiDB-lite"/>
    </source>
</evidence>
<name>A0ABV8TTC2_9ACTN</name>
<evidence type="ECO:0000313" key="4">
    <source>
        <dbReference type="Proteomes" id="UP001595823"/>
    </source>
</evidence>
<feature type="compositionally biased region" description="Acidic residues" evidence="1">
    <location>
        <begin position="27"/>
        <end position="50"/>
    </location>
</feature>
<protein>
    <submittedName>
        <fullName evidence="3">Uncharacterized protein</fullName>
    </submittedName>
</protein>
<dbReference type="Proteomes" id="UP001595823">
    <property type="component" value="Unassembled WGS sequence"/>
</dbReference>
<comment type="caution">
    <text evidence="3">The sequence shown here is derived from an EMBL/GenBank/DDBJ whole genome shotgun (WGS) entry which is preliminary data.</text>
</comment>
<dbReference type="RefSeq" id="WP_380617501.1">
    <property type="nucleotide sequence ID" value="NZ_JBHSDK010000001.1"/>
</dbReference>
<feature type="chain" id="PRO_5046202454" evidence="2">
    <location>
        <begin position="26"/>
        <end position="327"/>
    </location>
</feature>
<feature type="region of interest" description="Disordered" evidence="1">
    <location>
        <begin position="24"/>
        <end position="51"/>
    </location>
</feature>
<organism evidence="3 4">
    <name type="scientific">Salininema proteolyticum</name>
    <dbReference type="NCBI Taxonomy" id="1607685"/>
    <lineage>
        <taxon>Bacteria</taxon>
        <taxon>Bacillati</taxon>
        <taxon>Actinomycetota</taxon>
        <taxon>Actinomycetes</taxon>
        <taxon>Glycomycetales</taxon>
        <taxon>Glycomycetaceae</taxon>
        <taxon>Salininema</taxon>
    </lineage>
</organism>
<feature type="signal peptide" evidence="2">
    <location>
        <begin position="1"/>
        <end position="25"/>
    </location>
</feature>
<keyword evidence="2" id="KW-0732">Signal</keyword>
<evidence type="ECO:0000313" key="3">
    <source>
        <dbReference type="EMBL" id="MFC4333770.1"/>
    </source>
</evidence>
<gene>
    <name evidence="3" type="ORF">ACFPET_00985</name>
</gene>
<accession>A0ABV8TTC2</accession>
<reference evidence="4" key="1">
    <citation type="journal article" date="2019" name="Int. J. Syst. Evol. Microbiol.">
        <title>The Global Catalogue of Microorganisms (GCM) 10K type strain sequencing project: providing services to taxonomists for standard genome sequencing and annotation.</title>
        <authorList>
            <consortium name="The Broad Institute Genomics Platform"/>
            <consortium name="The Broad Institute Genome Sequencing Center for Infectious Disease"/>
            <person name="Wu L."/>
            <person name="Ma J."/>
        </authorList>
    </citation>
    <scope>NUCLEOTIDE SEQUENCE [LARGE SCALE GENOMIC DNA]</scope>
    <source>
        <strain evidence="4">IBRC-M 10908</strain>
    </source>
</reference>
<proteinExistence type="predicted"/>
<sequence>MESRRWTAALLALPLALAACGMKEASEGSDDGSPSEEETREYGLESDEVSVPDSIPSGTVGVLYLESEQKLWTMDSEGASRELVDLTEIDERLKDGVVEGSIAVSDNLTALSFATEGDAGERLVGVDLTNGAVITLTDRPLDLECAPPAWVPSGRGVSAALIEDDTVSYSLLKLDGSGESIDLRGGCTPQWESDATAWTLDEDQNLTEVTSSGEVGTTIDLRDQLGMPDATFALTDVKGDRACASSSQLNSDILVNLESGTALLLGPADSESWTPAHHCVAVGDEGYYSTGMESMSVEEFAFDQAPVSRTVSEEASGARVIAVVEND</sequence>
<keyword evidence="4" id="KW-1185">Reference proteome</keyword>
<dbReference type="EMBL" id="JBHSDK010000001">
    <property type="protein sequence ID" value="MFC4333770.1"/>
    <property type="molecule type" value="Genomic_DNA"/>
</dbReference>